<accession>A0ABS6HA99</accession>
<keyword evidence="3" id="KW-1185">Reference proteome</keyword>
<evidence type="ECO:0000313" key="3">
    <source>
        <dbReference type="Proteomes" id="UP000689967"/>
    </source>
</evidence>
<reference evidence="2 3" key="1">
    <citation type="submission" date="2021-01" db="EMBL/GenBank/DDBJ databases">
        <title>Roseomonas sp. nov, a bacterium isolated from an oil production mixture in Yumen Oilfield.</title>
        <authorList>
            <person name="Wu D."/>
        </authorList>
    </citation>
    <scope>NUCLEOTIDE SEQUENCE [LARGE SCALE GENOMIC DNA]</scope>
    <source>
        <strain evidence="2 3">ROY-5-3</strain>
    </source>
</reference>
<dbReference type="Proteomes" id="UP000689967">
    <property type="component" value="Unassembled WGS sequence"/>
</dbReference>
<dbReference type="Pfam" id="PF02620">
    <property type="entry name" value="YceD"/>
    <property type="match status" value="1"/>
</dbReference>
<feature type="compositionally biased region" description="Acidic residues" evidence="1">
    <location>
        <begin position="98"/>
        <end position="107"/>
    </location>
</feature>
<evidence type="ECO:0000313" key="2">
    <source>
        <dbReference type="EMBL" id="MBU8545641.1"/>
    </source>
</evidence>
<feature type="region of interest" description="Disordered" evidence="1">
    <location>
        <begin position="91"/>
        <end position="114"/>
    </location>
</feature>
<name>A0ABS6HA99_9PROT</name>
<dbReference type="EMBL" id="JAERQM010000005">
    <property type="protein sequence ID" value="MBU8545641.1"/>
    <property type="molecule type" value="Genomic_DNA"/>
</dbReference>
<organism evidence="2 3">
    <name type="scientific">Falsiroseomonas oleicola</name>
    <dbReference type="NCBI Taxonomy" id="2801474"/>
    <lineage>
        <taxon>Bacteria</taxon>
        <taxon>Pseudomonadati</taxon>
        <taxon>Pseudomonadota</taxon>
        <taxon>Alphaproteobacteria</taxon>
        <taxon>Acetobacterales</taxon>
        <taxon>Roseomonadaceae</taxon>
        <taxon>Falsiroseomonas</taxon>
    </lineage>
</organism>
<feature type="compositionally biased region" description="Acidic residues" evidence="1">
    <location>
        <begin position="146"/>
        <end position="159"/>
    </location>
</feature>
<comment type="caution">
    <text evidence="2">The sequence shown here is derived from an EMBL/GenBank/DDBJ whole genome shotgun (WGS) entry which is preliminary data.</text>
</comment>
<dbReference type="RefSeq" id="WP_216877643.1">
    <property type="nucleotide sequence ID" value="NZ_JAERQM010000005.1"/>
</dbReference>
<protein>
    <submittedName>
        <fullName evidence="2">DUF177 domain-containing protein</fullName>
    </submittedName>
</protein>
<feature type="region of interest" description="Disordered" evidence="1">
    <location>
        <begin position="132"/>
        <end position="179"/>
    </location>
</feature>
<evidence type="ECO:0000256" key="1">
    <source>
        <dbReference type="SAM" id="MobiDB-lite"/>
    </source>
</evidence>
<dbReference type="InterPro" id="IPR003772">
    <property type="entry name" value="YceD"/>
</dbReference>
<gene>
    <name evidence="2" type="ORF">JJQ90_18085</name>
</gene>
<sequence length="179" mass="19032">MIPEFPRPYRLGLTAPRSVTLRANAAECAALATRFAIPGVERLEATVTLMPESGGVIRLKGRLEADVIQECVVTLEPVAQHVDSPLDLRILPPGTPATDDDPDSPDEIETHGDSVDLGEVVAEQLALALDPWPRAPDAAIPPELAAESEDGPLEPEAGIDDTPAGRPNPFAALSRLKRN</sequence>
<proteinExistence type="predicted"/>